<gene>
    <name evidence="1" type="ORF">SDC9_187702</name>
</gene>
<evidence type="ECO:0000313" key="1">
    <source>
        <dbReference type="EMBL" id="MPN40166.1"/>
    </source>
</evidence>
<dbReference type="EMBL" id="VSSQ01096399">
    <property type="protein sequence ID" value="MPN40166.1"/>
    <property type="molecule type" value="Genomic_DNA"/>
</dbReference>
<comment type="caution">
    <text evidence="1">The sequence shown here is derived from an EMBL/GenBank/DDBJ whole genome shotgun (WGS) entry which is preliminary data.</text>
</comment>
<accession>A0A645HNL7</accession>
<organism evidence="1">
    <name type="scientific">bioreactor metagenome</name>
    <dbReference type="NCBI Taxonomy" id="1076179"/>
    <lineage>
        <taxon>unclassified sequences</taxon>
        <taxon>metagenomes</taxon>
        <taxon>ecological metagenomes</taxon>
    </lineage>
</organism>
<reference evidence="1" key="1">
    <citation type="submission" date="2019-08" db="EMBL/GenBank/DDBJ databases">
        <authorList>
            <person name="Kucharzyk K."/>
            <person name="Murdoch R.W."/>
            <person name="Higgins S."/>
            <person name="Loffler F."/>
        </authorList>
    </citation>
    <scope>NUCLEOTIDE SEQUENCE</scope>
</reference>
<name>A0A645HNL7_9ZZZZ</name>
<sequence length="68" mass="8227">MRHQLVERTAHGNRADVELFAQLILARQHVIVLPAFDQAHQIVYDLFLQYRHDLKTRMLTYLMLYYIK</sequence>
<proteinExistence type="predicted"/>
<dbReference type="AlphaFoldDB" id="A0A645HNL7"/>
<protein>
    <submittedName>
        <fullName evidence="1">Uncharacterized protein</fullName>
    </submittedName>
</protein>